<dbReference type="InterPro" id="IPR015860">
    <property type="entry name" value="ABC_transpr_TagH-like"/>
</dbReference>
<gene>
    <name evidence="8" type="ORF">N5D93_05430</name>
</gene>
<keyword evidence="3" id="KW-1003">Cell membrane</keyword>
<dbReference type="CDD" id="cd03220">
    <property type="entry name" value="ABC_KpsT_Wzt"/>
    <property type="match status" value="1"/>
</dbReference>
<dbReference type="Pfam" id="PF00005">
    <property type="entry name" value="ABC_tran"/>
    <property type="match status" value="1"/>
</dbReference>
<evidence type="ECO:0000256" key="3">
    <source>
        <dbReference type="ARBA" id="ARBA00022475"/>
    </source>
</evidence>
<dbReference type="EMBL" id="JAOCDZ010000003">
    <property type="protein sequence ID" value="MDH0735240.1"/>
    <property type="molecule type" value="Genomic_DNA"/>
</dbReference>
<evidence type="ECO:0000259" key="7">
    <source>
        <dbReference type="PROSITE" id="PS50893"/>
    </source>
</evidence>
<keyword evidence="3" id="KW-0472">Membrane</keyword>
<dbReference type="PANTHER" id="PTHR46743">
    <property type="entry name" value="TEICHOIC ACIDS EXPORT ATP-BINDING PROTEIN TAGH"/>
    <property type="match status" value="1"/>
</dbReference>
<sequence>MSFEENIAIQVDDLSKCYQIYDKPGDRLKQFLFPRLKRISNRGGSTYFREFWALRNVSLTVKQGETIGIVGRNGSGKSTLLQIICGTLTPTHGEIRTNGRIAALLELGSGFNPEFTGRENVYLNAAVLGLTTEETDARFDEIAAFADIDDFIDQPIKTYSSGMVVRLAFAVAINADPQILVVDEALSVGDELFQRKCFARIEQIRARGATILFVSHSGATVVELCDRAVLLDSGEQLAIGSPKHIVACYQKLLYAPADKRDELRTSIKATNGATADAVPKANSAAPASDTESHANATDESFDPALHPVSTIAFESHGALIDYPAIYTLEGKRVNNVIRGRTYLYRYHVTFDQSASNVRFGMMIKTTSGIELGGSVSAASLRTSLPYVEKGSEYQVQFKFDSRLAPGVYFLNAGVTGEVNGAETYLHRLVDVAMFRVQPDGESTVTGVVDFSCSPELKKL</sequence>
<evidence type="ECO:0000256" key="5">
    <source>
        <dbReference type="ARBA" id="ARBA00022840"/>
    </source>
</evidence>
<comment type="similarity">
    <text evidence="1">Belongs to the ABC transporter superfamily.</text>
</comment>
<keyword evidence="2" id="KW-0813">Transport</keyword>
<evidence type="ECO:0000313" key="8">
    <source>
        <dbReference type="EMBL" id="MDH0735240.1"/>
    </source>
</evidence>
<dbReference type="InterPro" id="IPR027417">
    <property type="entry name" value="P-loop_NTPase"/>
</dbReference>
<dbReference type="PANTHER" id="PTHR46743:SF2">
    <property type="entry name" value="TEICHOIC ACIDS EXPORT ATP-BINDING PROTEIN TAGH"/>
    <property type="match status" value="1"/>
</dbReference>
<evidence type="ECO:0000256" key="2">
    <source>
        <dbReference type="ARBA" id="ARBA00022448"/>
    </source>
</evidence>
<feature type="region of interest" description="Disordered" evidence="6">
    <location>
        <begin position="278"/>
        <end position="299"/>
    </location>
</feature>
<dbReference type="SMART" id="SM00382">
    <property type="entry name" value="AAA"/>
    <property type="match status" value="1"/>
</dbReference>
<keyword evidence="4" id="KW-0547">Nucleotide-binding</keyword>
<comment type="caution">
    <text evidence="8">The sequence shown here is derived from an EMBL/GenBank/DDBJ whole genome shotgun (WGS) entry which is preliminary data.</text>
</comment>
<dbReference type="Pfam" id="PF14524">
    <property type="entry name" value="Wzt_C"/>
    <property type="match status" value="1"/>
</dbReference>
<evidence type="ECO:0000313" key="9">
    <source>
        <dbReference type="Proteomes" id="UP001161094"/>
    </source>
</evidence>
<evidence type="ECO:0000256" key="4">
    <source>
        <dbReference type="ARBA" id="ARBA00022741"/>
    </source>
</evidence>
<dbReference type="SUPFAM" id="SSF52540">
    <property type="entry name" value="P-loop containing nucleoside triphosphate hydrolases"/>
    <property type="match status" value="1"/>
</dbReference>
<evidence type="ECO:0000256" key="1">
    <source>
        <dbReference type="ARBA" id="ARBA00005417"/>
    </source>
</evidence>
<dbReference type="Gene3D" id="2.70.50.60">
    <property type="entry name" value="abc- transporter (atp binding component) like domain"/>
    <property type="match status" value="1"/>
</dbReference>
<evidence type="ECO:0000256" key="6">
    <source>
        <dbReference type="SAM" id="MobiDB-lite"/>
    </source>
</evidence>
<dbReference type="RefSeq" id="WP_279994259.1">
    <property type="nucleotide sequence ID" value="NZ_JAOCDZ010000003.1"/>
</dbReference>
<name>A0AA42LN59_9BURK</name>
<dbReference type="AlphaFoldDB" id="A0AA42LN59"/>
<dbReference type="InterPro" id="IPR003593">
    <property type="entry name" value="AAA+_ATPase"/>
</dbReference>
<dbReference type="InterPro" id="IPR050683">
    <property type="entry name" value="Bact_Polysacc_Export_ATP-bd"/>
</dbReference>
<dbReference type="Gene3D" id="3.40.50.300">
    <property type="entry name" value="P-loop containing nucleotide triphosphate hydrolases"/>
    <property type="match status" value="1"/>
</dbReference>
<dbReference type="GO" id="GO:0005524">
    <property type="term" value="F:ATP binding"/>
    <property type="evidence" value="ECO:0007669"/>
    <property type="project" value="UniProtKB-KW"/>
</dbReference>
<keyword evidence="5 8" id="KW-0067">ATP-binding</keyword>
<protein>
    <submittedName>
        <fullName evidence="8">ABC transporter ATP-binding protein</fullName>
    </submittedName>
</protein>
<dbReference type="GO" id="GO:0016020">
    <property type="term" value="C:membrane"/>
    <property type="evidence" value="ECO:0007669"/>
    <property type="project" value="InterPro"/>
</dbReference>
<dbReference type="PROSITE" id="PS50893">
    <property type="entry name" value="ABC_TRANSPORTER_2"/>
    <property type="match status" value="1"/>
</dbReference>
<dbReference type="InterPro" id="IPR029439">
    <property type="entry name" value="Wzt_C"/>
</dbReference>
<proteinExistence type="inferred from homology"/>
<dbReference type="GO" id="GO:0016887">
    <property type="term" value="F:ATP hydrolysis activity"/>
    <property type="evidence" value="ECO:0007669"/>
    <property type="project" value="InterPro"/>
</dbReference>
<dbReference type="InterPro" id="IPR003439">
    <property type="entry name" value="ABC_transporter-like_ATP-bd"/>
</dbReference>
<dbReference type="Proteomes" id="UP001161094">
    <property type="component" value="Unassembled WGS sequence"/>
</dbReference>
<feature type="domain" description="ABC transporter" evidence="7">
    <location>
        <begin position="34"/>
        <end position="258"/>
    </location>
</feature>
<dbReference type="CDD" id="cd10147">
    <property type="entry name" value="Wzt_C-like"/>
    <property type="match status" value="1"/>
</dbReference>
<reference evidence="8" key="1">
    <citation type="submission" date="2022-09" db="EMBL/GenBank/DDBJ databases">
        <title>Intensive care unit water sources are persistently colonized with multi-drug resistant bacteria and are the site of extensive horizontal gene transfer of antibiotic resistance genes.</title>
        <authorList>
            <person name="Diorio-Toth L."/>
        </authorList>
    </citation>
    <scope>NUCLEOTIDE SEQUENCE</scope>
    <source>
        <strain evidence="8">GD03843</strain>
    </source>
</reference>
<accession>A0AA42LN59</accession>
<dbReference type="GO" id="GO:0140359">
    <property type="term" value="F:ABC-type transporter activity"/>
    <property type="evidence" value="ECO:0007669"/>
    <property type="project" value="InterPro"/>
</dbReference>
<organism evidence="8 9">
    <name type="scientific">Achromobacter spanius</name>
    <dbReference type="NCBI Taxonomy" id="217203"/>
    <lineage>
        <taxon>Bacteria</taxon>
        <taxon>Pseudomonadati</taxon>
        <taxon>Pseudomonadota</taxon>
        <taxon>Betaproteobacteria</taxon>
        <taxon>Burkholderiales</taxon>
        <taxon>Alcaligenaceae</taxon>
        <taxon>Achromobacter</taxon>
    </lineage>
</organism>